<comment type="caution">
    <text evidence="2">The sequence shown here is derived from an EMBL/GenBank/DDBJ whole genome shotgun (WGS) entry which is preliminary data.</text>
</comment>
<organism evidence="2 3">
    <name type="scientific">Bradyrhizobium ottawaense</name>
    <dbReference type="NCBI Taxonomy" id="931866"/>
    <lineage>
        <taxon>Bacteria</taxon>
        <taxon>Pseudomonadati</taxon>
        <taxon>Pseudomonadota</taxon>
        <taxon>Alphaproteobacteria</taxon>
        <taxon>Hyphomicrobiales</taxon>
        <taxon>Nitrobacteraceae</taxon>
        <taxon>Bradyrhizobium</taxon>
    </lineage>
</organism>
<dbReference type="Proteomes" id="UP001565369">
    <property type="component" value="Unassembled WGS sequence"/>
</dbReference>
<name>A0ABV4G2D2_9BRAD</name>
<accession>A0ABV4G2D2</accession>
<proteinExistence type="predicted"/>
<gene>
    <name evidence="2" type="ORF">ABIG07_007000</name>
</gene>
<dbReference type="RefSeq" id="WP_370092291.1">
    <property type="nucleotide sequence ID" value="NZ_JBGBZG010000002.1"/>
</dbReference>
<feature type="compositionally biased region" description="Polar residues" evidence="1">
    <location>
        <begin position="38"/>
        <end position="55"/>
    </location>
</feature>
<dbReference type="EMBL" id="JBGBZJ010000003">
    <property type="protein sequence ID" value="MEY9458052.1"/>
    <property type="molecule type" value="Genomic_DNA"/>
</dbReference>
<feature type="compositionally biased region" description="Basic and acidic residues" evidence="1">
    <location>
        <begin position="18"/>
        <end position="32"/>
    </location>
</feature>
<keyword evidence="3" id="KW-1185">Reference proteome</keyword>
<feature type="region of interest" description="Disordered" evidence="1">
    <location>
        <begin position="14"/>
        <end position="64"/>
    </location>
</feature>
<reference evidence="2 3" key="1">
    <citation type="submission" date="2024-07" db="EMBL/GenBank/DDBJ databases">
        <title>Genomic Encyclopedia of Type Strains, Phase V (KMG-V): Genome sequencing to study the core and pangenomes of soil and plant-associated prokaryotes.</title>
        <authorList>
            <person name="Whitman W."/>
        </authorList>
    </citation>
    <scope>NUCLEOTIDE SEQUENCE [LARGE SCALE GENOMIC DNA]</scope>
    <source>
        <strain evidence="2 3">USDA 152</strain>
    </source>
</reference>
<evidence type="ECO:0000313" key="2">
    <source>
        <dbReference type="EMBL" id="MEY9458052.1"/>
    </source>
</evidence>
<protein>
    <submittedName>
        <fullName evidence="2">Uncharacterized protein</fullName>
    </submittedName>
</protein>
<evidence type="ECO:0000256" key="1">
    <source>
        <dbReference type="SAM" id="MobiDB-lite"/>
    </source>
</evidence>
<sequence length="64" mass="6855">MSKVVIPAVPLVESDGSFGHHVDTRGQHRMDSDGSFGHHTSSLPIPMSSTVNGVTTVMPPDERK</sequence>
<evidence type="ECO:0000313" key="3">
    <source>
        <dbReference type="Proteomes" id="UP001565369"/>
    </source>
</evidence>